<feature type="domain" description="F-box" evidence="1">
    <location>
        <begin position="1"/>
        <end position="54"/>
    </location>
</feature>
<dbReference type="Pfam" id="PF00646">
    <property type="entry name" value="F-box"/>
    <property type="match status" value="1"/>
</dbReference>
<evidence type="ECO:0000313" key="3">
    <source>
        <dbReference type="Proteomes" id="UP000230233"/>
    </source>
</evidence>
<dbReference type="Proteomes" id="UP000230233">
    <property type="component" value="Chromosome V"/>
</dbReference>
<gene>
    <name evidence="2" type="primary">Cnig_chr_V.g21275</name>
    <name evidence="2" type="ORF">B9Z55_021275</name>
</gene>
<evidence type="ECO:0000313" key="2">
    <source>
        <dbReference type="EMBL" id="PIC29809.1"/>
    </source>
</evidence>
<dbReference type="OrthoDB" id="435188at2759"/>
<dbReference type="InterPro" id="IPR001810">
    <property type="entry name" value="F-box_dom"/>
</dbReference>
<dbReference type="AlphaFoldDB" id="A0A2G5TR69"/>
<evidence type="ECO:0000259" key="1">
    <source>
        <dbReference type="PROSITE" id="PS50181"/>
    </source>
</evidence>
<keyword evidence="3" id="KW-1185">Reference proteome</keyword>
<sequence length="248" mass="28596">MSSLSEMPELVMENIIRLSDFLSVQTLRRVCRDFRNFIDDLNDSKLPDSKFHMIEIVSDKQEKNILTVFVSSDISNRVKYSETDNSRNVYGKITTLENSNIVDAAYRDLEAVLKFQKSTLKLLFFSFFDLNPLNDSERPNSLVKLGNMLKELNRKIKTELIFVSSGSQTEIMSIMPLADPDTLESLKLFSHNDIMEIEIDEIVKTEHVNIEDICHCPIVFMKIVHISANDLDFLKKVPDTNLQHSYHS</sequence>
<reference evidence="3" key="1">
    <citation type="submission" date="2017-10" db="EMBL/GenBank/DDBJ databases">
        <title>Rapid genome shrinkage in a self-fertile nematode reveals novel sperm competition proteins.</title>
        <authorList>
            <person name="Yin D."/>
            <person name="Schwarz E.M."/>
            <person name="Thomas C.G."/>
            <person name="Felde R.L."/>
            <person name="Korf I.F."/>
            <person name="Cutter A.D."/>
            <person name="Schartner C.M."/>
            <person name="Ralston E.J."/>
            <person name="Meyer B.J."/>
            <person name="Haag E.S."/>
        </authorList>
    </citation>
    <scope>NUCLEOTIDE SEQUENCE [LARGE SCALE GENOMIC DNA]</scope>
    <source>
        <strain evidence="3">JU1422</strain>
    </source>
</reference>
<dbReference type="Pfam" id="PF01827">
    <property type="entry name" value="FTH"/>
    <property type="match status" value="1"/>
</dbReference>
<dbReference type="InterPro" id="IPR002900">
    <property type="entry name" value="DUF38/FTH_CAE_spp"/>
</dbReference>
<name>A0A2G5TR69_9PELO</name>
<comment type="caution">
    <text evidence="2">The sequence shown here is derived from an EMBL/GenBank/DDBJ whole genome shotgun (WGS) entry which is preliminary data.</text>
</comment>
<organism evidence="2 3">
    <name type="scientific">Caenorhabditis nigoni</name>
    <dbReference type="NCBI Taxonomy" id="1611254"/>
    <lineage>
        <taxon>Eukaryota</taxon>
        <taxon>Metazoa</taxon>
        <taxon>Ecdysozoa</taxon>
        <taxon>Nematoda</taxon>
        <taxon>Chromadorea</taxon>
        <taxon>Rhabditida</taxon>
        <taxon>Rhabditina</taxon>
        <taxon>Rhabditomorpha</taxon>
        <taxon>Rhabditoidea</taxon>
        <taxon>Rhabditidae</taxon>
        <taxon>Peloderinae</taxon>
        <taxon>Caenorhabditis</taxon>
    </lineage>
</organism>
<proteinExistence type="predicted"/>
<dbReference type="PANTHER" id="PTHR23015:SF4">
    <property type="entry name" value="DUF38 DOMAIN-CONTAINING PROTEIN-RELATED"/>
    <property type="match status" value="1"/>
</dbReference>
<dbReference type="PANTHER" id="PTHR23015">
    <property type="entry name" value="UNCHARACTERIZED C.ELEGANS PROTEIN"/>
    <property type="match status" value="1"/>
</dbReference>
<dbReference type="InterPro" id="IPR040161">
    <property type="entry name" value="FB224"/>
</dbReference>
<dbReference type="GO" id="GO:0045087">
    <property type="term" value="P:innate immune response"/>
    <property type="evidence" value="ECO:0007669"/>
    <property type="project" value="TreeGrafter"/>
</dbReference>
<dbReference type="PROSITE" id="PS50181">
    <property type="entry name" value="FBOX"/>
    <property type="match status" value="1"/>
</dbReference>
<accession>A0A2G5TR69</accession>
<dbReference type="EMBL" id="PDUG01000005">
    <property type="protein sequence ID" value="PIC29809.1"/>
    <property type="molecule type" value="Genomic_DNA"/>
</dbReference>
<protein>
    <recommendedName>
        <fullName evidence="1">F-box domain-containing protein</fullName>
    </recommendedName>
</protein>